<dbReference type="NCBIfam" id="TIGR04183">
    <property type="entry name" value="Por_Secre_tail"/>
    <property type="match status" value="1"/>
</dbReference>
<reference evidence="1 2" key="1">
    <citation type="submission" date="2020-06" db="EMBL/GenBank/DDBJ databases">
        <title>Dyadobacter sandarakinus sp. nov., isolated from the soil of the Arctic Yellow River Station.</title>
        <authorList>
            <person name="Zhang Y."/>
            <person name="Peng F."/>
        </authorList>
    </citation>
    <scope>NUCLEOTIDE SEQUENCE [LARGE SCALE GENOMIC DNA]</scope>
    <source>
        <strain evidence="1 2">Q3-56</strain>
    </source>
</reference>
<evidence type="ECO:0000313" key="2">
    <source>
        <dbReference type="Proteomes" id="UP000612680"/>
    </source>
</evidence>
<keyword evidence="2" id="KW-1185">Reference proteome</keyword>
<dbReference type="EMBL" id="CP056775">
    <property type="protein sequence ID" value="QRR03601.1"/>
    <property type="molecule type" value="Genomic_DNA"/>
</dbReference>
<protein>
    <submittedName>
        <fullName evidence="1">T9SS type A sorting domain-containing protein</fullName>
    </submittedName>
</protein>
<proteinExistence type="predicted"/>
<dbReference type="Proteomes" id="UP000612680">
    <property type="component" value="Chromosome"/>
</dbReference>
<name>A0ABX7IBX7_9BACT</name>
<accession>A0ABX7IBX7</accession>
<gene>
    <name evidence="1" type="ORF">HWI92_23135</name>
</gene>
<dbReference type="InterPro" id="IPR026444">
    <property type="entry name" value="Secre_tail"/>
</dbReference>
<evidence type="ECO:0000313" key="1">
    <source>
        <dbReference type="EMBL" id="QRR03601.1"/>
    </source>
</evidence>
<sequence>MKIFHNNFFVKQKFAALACLLFVMTGHITFGQLSLVPLGSDPEQQSQPDENMRTAASLALPFFDDFSSTKDTRPATARWVAGSGVYINNSLTTDHPSVNVATFDGLNAGGLPYNIVNPLTQGFTDTLTSQPINLANRTRADSLYISFYWSAKGLGELPDSSDFMQLEFLNSSNEWVVAWKKIGYNVPAGFHQQFVGVSDAAFYHGAFQFRFRTYGRSSGPYDTWHLDYVYLNTKRSSRQPYIFDVAMRRQVTPFLKRFTAMPLRQYLYGPAAVIADSMTTDIANNFNNFNVLTGTVTISDARSGKELARNVQRSLYIESLKSKSLGIKLAAGIVPASTRDSIRLINRFYITTTDTIPGVNLKYNDTITSVTNLSDYYAYDDGTAEYGMQVNQKLARAAVRFVLTKPDTLGGVRMSMVSFNKNIAGQGFVVQLLSNKNGKPDQVITQRSVAVRYSAERNGFVDYSFAVPVAVKDTFYIGWMQFNDDPVIVGFDRNSQLGAGHIFYNLGTEWVKEDRFKGSIMVHPYLGSQADGLVTGVEPSVESVFYPNPAKGSIHWDKNDFSRIDVYGADGKHMHTITPEKHDRSAAIPDLPTGLYYFRGSSGKRTMSQQILIYK</sequence>
<organism evidence="1 2">
    <name type="scientific">Dyadobacter sandarakinus</name>
    <dbReference type="NCBI Taxonomy" id="2747268"/>
    <lineage>
        <taxon>Bacteria</taxon>
        <taxon>Pseudomonadati</taxon>
        <taxon>Bacteroidota</taxon>
        <taxon>Cytophagia</taxon>
        <taxon>Cytophagales</taxon>
        <taxon>Spirosomataceae</taxon>
        <taxon>Dyadobacter</taxon>
    </lineage>
</organism>
<dbReference type="RefSeq" id="WP_204659736.1">
    <property type="nucleotide sequence ID" value="NZ_CP056775.1"/>
</dbReference>